<comment type="subcellular location">
    <subcellularLocation>
        <location evidence="1">Nucleus</location>
    </subcellularLocation>
</comment>
<sequence length="301" mass="34676">MLLHFGLPFSTLTMILSKTTEIRKQSSKFGTSRTKFKSGRESSFKEIEDVLFSWYQQARASNIPVDREKRPQIALRFGVENLSVSNGWLTGFKVCHCVGCKKLFGEISAVSNKTAHRWFCNLPKILEGYKPEDICNANETGLFYNCLRNKTFSIKGEVCQGGKIPLKNTKFLHFKYCANKKALMIVMIFTFFLHALSNRMGVCSRKMFVNNCAAHPKGVTFLRYVKMVFYPPNCTSMCLPLDMGVIKCLKHEFQRMLVWKFVGLLDTKSEDSRVELKLNFLQAIHYVASTWRKIRLPPQQF</sequence>
<evidence type="ECO:0000256" key="1">
    <source>
        <dbReference type="ARBA" id="ARBA00004123"/>
    </source>
</evidence>
<dbReference type="Pfam" id="PF03184">
    <property type="entry name" value="DDE_1"/>
    <property type="match status" value="1"/>
</dbReference>
<dbReference type="Pfam" id="PF03221">
    <property type="entry name" value="HTH_Tnp_Tc5"/>
    <property type="match status" value="1"/>
</dbReference>
<dbReference type="Proteomes" id="UP001159363">
    <property type="component" value="Chromosome 3"/>
</dbReference>
<dbReference type="InterPro" id="IPR050863">
    <property type="entry name" value="CenT-Element_Derived"/>
</dbReference>
<comment type="caution">
    <text evidence="4">The sequence shown here is derived from an EMBL/GenBank/DDBJ whole genome shotgun (WGS) entry which is preliminary data.</text>
</comment>
<keyword evidence="5" id="KW-1185">Reference proteome</keyword>
<gene>
    <name evidence="4" type="ORF">PR048_009709</name>
</gene>
<dbReference type="InterPro" id="IPR006600">
    <property type="entry name" value="HTH_CenpB_DNA-bd_dom"/>
</dbReference>
<feature type="domain" description="HTH CENPB-type" evidence="3">
    <location>
        <begin position="35"/>
        <end position="102"/>
    </location>
</feature>
<dbReference type="InterPro" id="IPR004875">
    <property type="entry name" value="DDE_SF_endonuclease_dom"/>
</dbReference>
<evidence type="ECO:0000256" key="2">
    <source>
        <dbReference type="ARBA" id="ARBA00023125"/>
    </source>
</evidence>
<evidence type="ECO:0000313" key="5">
    <source>
        <dbReference type="Proteomes" id="UP001159363"/>
    </source>
</evidence>
<evidence type="ECO:0000259" key="3">
    <source>
        <dbReference type="PROSITE" id="PS51253"/>
    </source>
</evidence>
<proteinExistence type="predicted"/>
<dbReference type="PANTHER" id="PTHR19303:SF73">
    <property type="entry name" value="PROTEIN PDC2"/>
    <property type="match status" value="1"/>
</dbReference>
<name>A0ABQ9I0N6_9NEOP</name>
<dbReference type="SUPFAM" id="SSF46689">
    <property type="entry name" value="Homeodomain-like"/>
    <property type="match status" value="1"/>
</dbReference>
<reference evidence="4 5" key="1">
    <citation type="submission" date="2023-02" db="EMBL/GenBank/DDBJ databases">
        <title>LHISI_Scaffold_Assembly.</title>
        <authorList>
            <person name="Stuart O.P."/>
            <person name="Cleave R."/>
            <person name="Magrath M.J.L."/>
            <person name="Mikheyev A.S."/>
        </authorList>
    </citation>
    <scope>NUCLEOTIDE SEQUENCE [LARGE SCALE GENOMIC DNA]</scope>
    <source>
        <strain evidence="4">Daus_M_001</strain>
        <tissue evidence="4">Leg muscle</tissue>
    </source>
</reference>
<organism evidence="4 5">
    <name type="scientific">Dryococelus australis</name>
    <dbReference type="NCBI Taxonomy" id="614101"/>
    <lineage>
        <taxon>Eukaryota</taxon>
        <taxon>Metazoa</taxon>
        <taxon>Ecdysozoa</taxon>
        <taxon>Arthropoda</taxon>
        <taxon>Hexapoda</taxon>
        <taxon>Insecta</taxon>
        <taxon>Pterygota</taxon>
        <taxon>Neoptera</taxon>
        <taxon>Polyneoptera</taxon>
        <taxon>Phasmatodea</taxon>
        <taxon>Verophasmatodea</taxon>
        <taxon>Anareolatae</taxon>
        <taxon>Phasmatidae</taxon>
        <taxon>Eurycanthinae</taxon>
        <taxon>Dryococelus</taxon>
    </lineage>
</organism>
<evidence type="ECO:0000313" key="4">
    <source>
        <dbReference type="EMBL" id="KAJ8890201.1"/>
    </source>
</evidence>
<accession>A0ABQ9I0N6</accession>
<dbReference type="InterPro" id="IPR009057">
    <property type="entry name" value="Homeodomain-like_sf"/>
</dbReference>
<keyword evidence="2" id="KW-0238">DNA-binding</keyword>
<dbReference type="Gene3D" id="1.10.10.60">
    <property type="entry name" value="Homeodomain-like"/>
    <property type="match status" value="1"/>
</dbReference>
<dbReference type="PROSITE" id="PS51253">
    <property type="entry name" value="HTH_CENPB"/>
    <property type="match status" value="1"/>
</dbReference>
<protein>
    <recommendedName>
        <fullName evidence="3">HTH CENPB-type domain-containing protein</fullName>
    </recommendedName>
</protein>
<dbReference type="EMBL" id="JARBHB010000003">
    <property type="protein sequence ID" value="KAJ8890201.1"/>
    <property type="molecule type" value="Genomic_DNA"/>
</dbReference>
<dbReference type="PANTHER" id="PTHR19303">
    <property type="entry name" value="TRANSPOSON"/>
    <property type="match status" value="1"/>
</dbReference>